<evidence type="ECO:0000256" key="5">
    <source>
        <dbReference type="SAM" id="MobiDB-lite"/>
    </source>
</evidence>
<feature type="domain" description="Rad50/SbcC-type AAA" evidence="6">
    <location>
        <begin position="6"/>
        <end position="175"/>
    </location>
</feature>
<dbReference type="InterPro" id="IPR038729">
    <property type="entry name" value="Rad50/SbcC_AAA"/>
</dbReference>
<keyword evidence="4" id="KW-0175">Coiled coil</keyword>
<feature type="coiled-coil region" evidence="4">
    <location>
        <begin position="601"/>
        <end position="656"/>
    </location>
</feature>
<comment type="subunit">
    <text evidence="2">Heterodimer of SbcC and SbcD.</text>
</comment>
<dbReference type="Gene3D" id="3.40.50.300">
    <property type="entry name" value="P-loop containing nucleotide triphosphate hydrolases"/>
    <property type="match status" value="2"/>
</dbReference>
<accession>A0A124HQM3</accession>
<evidence type="ECO:0000256" key="3">
    <source>
        <dbReference type="ARBA" id="ARBA00013368"/>
    </source>
</evidence>
<sequence>MRPLSIVFSGVRSYTGTCGPLDFTGKSLVGILGDTGAGKSTLLEVILCALYGRTSWGAHGSQLIADACEKMSIDFTFAVDGTTWRVTRIFRKKNGSVPQVSLSSEGTTVNGATRVNERIEELLNLDFRSFKSAVVLPQGKFDTLLNSNDTDRTKLLRSLLGIDELQRVRQRAADQRTRLDELLLKAAEARGDLLPDPEGDAHRLGVRQAEIEKAAAGLAGHLETLRQLRHQADGLQQQSTDTARASAALTERTTTDVHAPLAALAADDRLLQEHLDALEAAQAEATQRCEQLQSTLEADRDTGLTVAALSAAAEVLRSAPGLLNGLGEQQQDLRQDLDRLETDEQSVKEEEERLAEQAAGLDGLRESADKAYAQADEAKSALERLTGTVQVLLEEGAAVAEHRTGQAAAQKRQEELTAAKTEAADAAEQQKSLLDQASQAVEDLQRGEAAHTAGTGLAPGDECPVCTHTLDTSYTPPALQDPKAMRQAKKAKTAATKAFNDSLTTLQEIQADIRKAEQDEQECREKAEAAHVRLAAQLSPAQQQALNVAALTGHDAPESFAAHLLVTVNTAVEGFLGQKPPSAAERLALLDTLLPDARLRIEDAQRLAEAADETARSAASEIQAGQSVIAQQRKALKNGRMKAQREQQRLTQARQQFLTQLSALPRPVQMSIPDADALPSLESITACASAVTAHLDRLGELERDHTQALRDLQKVTEQKQALAGEHRRRVAEPLRRQQTVLELRADAAVTAVRLLPGNVISLPDAPGAWDSPHDVATYATALDGACSALREALDALHRSTQGTIDALASKATSAFQALIPFVSQAPALPAAATDLLFDPEVMVPFHQYEGELRKEAVQAAAARDEALSQIPHVLKLQTAIAAGKQERSAWAGLYDQLSDSAFPSHLTKQRTRSLFILGSRLLMELSAGRFGFSEDFGIAALENNTARSPRTLSGGETFQASLALSMALVELHSRTSARLESLFLDEGFATLDAGALDSALSVLRTHVGSNRLLGVISHLHPVAESVNDVLWVEKDVSGSTARWLTPQEHHALVRSDYHNLADLT</sequence>
<gene>
    <name evidence="7" type="ORF">AQJ30_24540</name>
</gene>
<name>A0A124HQM3_9ACTN</name>
<proteinExistence type="inferred from homology"/>
<evidence type="ECO:0000256" key="2">
    <source>
        <dbReference type="ARBA" id="ARBA00011322"/>
    </source>
</evidence>
<evidence type="ECO:0000259" key="6">
    <source>
        <dbReference type="Pfam" id="PF13476"/>
    </source>
</evidence>
<feature type="region of interest" description="Disordered" evidence="5">
    <location>
        <begin position="403"/>
        <end position="431"/>
    </location>
</feature>
<feature type="compositionally biased region" description="Basic and acidic residues" evidence="5">
    <location>
        <begin position="342"/>
        <end position="355"/>
    </location>
</feature>
<dbReference type="GO" id="GO:0016887">
    <property type="term" value="F:ATP hydrolysis activity"/>
    <property type="evidence" value="ECO:0007669"/>
    <property type="project" value="InterPro"/>
</dbReference>
<feature type="coiled-coil region" evidence="4">
    <location>
        <begin position="499"/>
        <end position="533"/>
    </location>
</feature>
<organism evidence="7 8">
    <name type="scientific">Streptomyces longwoodensis</name>
    <dbReference type="NCBI Taxonomy" id="68231"/>
    <lineage>
        <taxon>Bacteria</taxon>
        <taxon>Bacillati</taxon>
        <taxon>Actinomycetota</taxon>
        <taxon>Actinomycetes</taxon>
        <taxon>Kitasatosporales</taxon>
        <taxon>Streptomycetaceae</taxon>
        <taxon>Streptomyces</taxon>
    </lineage>
</organism>
<evidence type="ECO:0000256" key="4">
    <source>
        <dbReference type="SAM" id="Coils"/>
    </source>
</evidence>
<evidence type="ECO:0000313" key="8">
    <source>
        <dbReference type="Proteomes" id="UP000053271"/>
    </source>
</evidence>
<dbReference type="SUPFAM" id="SSF52540">
    <property type="entry name" value="P-loop containing nucleoside triphosphate hydrolases"/>
    <property type="match status" value="1"/>
</dbReference>
<feature type="region of interest" description="Disordered" evidence="5">
    <location>
        <begin position="342"/>
        <end position="362"/>
    </location>
</feature>
<reference evidence="7 8" key="1">
    <citation type="submission" date="2015-10" db="EMBL/GenBank/DDBJ databases">
        <title>Draft genome sequence of Streptomyces longwoodensis DSM 41677, type strain for the species Streptomyces longwoodensis.</title>
        <authorList>
            <person name="Ruckert C."/>
            <person name="Winkler A."/>
            <person name="Kalinowski J."/>
            <person name="Kampfer P."/>
            <person name="Glaeser S."/>
        </authorList>
    </citation>
    <scope>NUCLEOTIDE SEQUENCE [LARGE SCALE GENOMIC DNA]</scope>
    <source>
        <strain evidence="7 8">DSM 41677</strain>
    </source>
</reference>
<comment type="similarity">
    <text evidence="1">Belongs to the SMC family. SbcC subfamily.</text>
</comment>
<dbReference type="AlphaFoldDB" id="A0A124HQM3"/>
<feature type="compositionally biased region" description="Low complexity" evidence="5">
    <location>
        <begin position="418"/>
        <end position="431"/>
    </location>
</feature>
<protein>
    <recommendedName>
        <fullName evidence="3">Nuclease SbcCD subunit C</fullName>
    </recommendedName>
</protein>
<dbReference type="GeneID" id="91427746"/>
<evidence type="ECO:0000313" key="7">
    <source>
        <dbReference type="EMBL" id="KUN35832.1"/>
    </source>
</evidence>
<comment type="caution">
    <text evidence="7">The sequence shown here is derived from an EMBL/GenBank/DDBJ whole genome shotgun (WGS) entry which is preliminary data.</text>
</comment>
<keyword evidence="8" id="KW-1185">Reference proteome</keyword>
<dbReference type="GO" id="GO:0006302">
    <property type="term" value="P:double-strand break repair"/>
    <property type="evidence" value="ECO:0007669"/>
    <property type="project" value="InterPro"/>
</dbReference>
<evidence type="ECO:0000256" key="1">
    <source>
        <dbReference type="ARBA" id="ARBA00006930"/>
    </source>
</evidence>
<dbReference type="Pfam" id="PF13558">
    <property type="entry name" value="SbcC_Walker_B"/>
    <property type="match status" value="1"/>
</dbReference>
<dbReference type="PANTHER" id="PTHR32114">
    <property type="entry name" value="ABC TRANSPORTER ABCH.3"/>
    <property type="match status" value="1"/>
</dbReference>
<dbReference type="RefSeq" id="WP_067237900.1">
    <property type="nucleotide sequence ID" value="NZ_KQ948557.1"/>
</dbReference>
<dbReference type="PANTHER" id="PTHR32114:SF2">
    <property type="entry name" value="ABC TRANSPORTER ABCH.3"/>
    <property type="match status" value="1"/>
</dbReference>
<dbReference type="InterPro" id="IPR027417">
    <property type="entry name" value="P-loop_NTPase"/>
</dbReference>
<dbReference type="STRING" id="68231.AQJ30_24540"/>
<dbReference type="EMBL" id="LMWS01000031">
    <property type="protein sequence ID" value="KUN35832.1"/>
    <property type="molecule type" value="Genomic_DNA"/>
</dbReference>
<dbReference type="Proteomes" id="UP000053271">
    <property type="component" value="Unassembled WGS sequence"/>
</dbReference>
<dbReference type="Pfam" id="PF13476">
    <property type="entry name" value="AAA_23"/>
    <property type="match status" value="1"/>
</dbReference>